<keyword evidence="2" id="KW-1185">Reference proteome</keyword>
<evidence type="ECO:0000313" key="2">
    <source>
        <dbReference type="Proteomes" id="UP000644693"/>
    </source>
</evidence>
<dbReference type="Proteomes" id="UP000644693">
    <property type="component" value="Unassembled WGS sequence"/>
</dbReference>
<gene>
    <name evidence="1" type="ORF">GCM10007053_22670</name>
</gene>
<dbReference type="RefSeq" id="WP_229802718.1">
    <property type="nucleotide sequence ID" value="NZ_BMYM01000002.1"/>
</dbReference>
<protein>
    <submittedName>
        <fullName evidence="1">Uncharacterized protein</fullName>
    </submittedName>
</protein>
<evidence type="ECO:0000313" key="1">
    <source>
        <dbReference type="EMBL" id="GHD35580.1"/>
    </source>
</evidence>
<reference evidence="1" key="2">
    <citation type="submission" date="2020-09" db="EMBL/GenBank/DDBJ databases">
        <authorList>
            <person name="Sun Q."/>
            <person name="Kim S."/>
        </authorList>
    </citation>
    <scope>NUCLEOTIDE SEQUENCE</scope>
    <source>
        <strain evidence="1">KCTC 23430</strain>
    </source>
</reference>
<organism evidence="1 2">
    <name type="scientific">Parahalioglobus pacificus</name>
    <dbReference type="NCBI Taxonomy" id="930806"/>
    <lineage>
        <taxon>Bacteria</taxon>
        <taxon>Pseudomonadati</taxon>
        <taxon>Pseudomonadota</taxon>
        <taxon>Gammaproteobacteria</taxon>
        <taxon>Cellvibrionales</taxon>
        <taxon>Halieaceae</taxon>
        <taxon>Parahalioglobus</taxon>
    </lineage>
</organism>
<sequence>MDNTDDIILNTTFGLAFPLLFGLEGAAEILLEYDSGAVEGVEDLDQTYSFRIGYRW</sequence>
<comment type="caution">
    <text evidence="1">The sequence shown here is derived from an EMBL/GenBank/DDBJ whole genome shotgun (WGS) entry which is preliminary data.</text>
</comment>
<dbReference type="AlphaFoldDB" id="A0A918XK11"/>
<proteinExistence type="predicted"/>
<name>A0A918XK11_9GAMM</name>
<accession>A0A918XK11</accession>
<reference evidence="1" key="1">
    <citation type="journal article" date="2014" name="Int. J. Syst. Evol. Microbiol.">
        <title>Complete genome sequence of Corynebacterium casei LMG S-19264T (=DSM 44701T), isolated from a smear-ripened cheese.</title>
        <authorList>
            <consortium name="US DOE Joint Genome Institute (JGI-PGF)"/>
            <person name="Walter F."/>
            <person name="Albersmeier A."/>
            <person name="Kalinowski J."/>
            <person name="Ruckert C."/>
        </authorList>
    </citation>
    <scope>NUCLEOTIDE SEQUENCE</scope>
    <source>
        <strain evidence="1">KCTC 23430</strain>
    </source>
</reference>
<dbReference type="EMBL" id="BMYM01000002">
    <property type="protein sequence ID" value="GHD35580.1"/>
    <property type="molecule type" value="Genomic_DNA"/>
</dbReference>